<reference evidence="9 10" key="1">
    <citation type="submission" date="2019-02" db="EMBL/GenBank/DDBJ databases">
        <title>Deep-cultivation of Planctomycetes and their phenomic and genomic characterization uncovers novel biology.</title>
        <authorList>
            <person name="Wiegand S."/>
            <person name="Jogler M."/>
            <person name="Boedeker C."/>
            <person name="Pinto D."/>
            <person name="Vollmers J."/>
            <person name="Rivas-Marin E."/>
            <person name="Kohn T."/>
            <person name="Peeters S.H."/>
            <person name="Heuer A."/>
            <person name="Rast P."/>
            <person name="Oberbeckmann S."/>
            <person name="Bunk B."/>
            <person name="Jeske O."/>
            <person name="Meyerdierks A."/>
            <person name="Storesund J.E."/>
            <person name="Kallscheuer N."/>
            <person name="Luecker S."/>
            <person name="Lage O.M."/>
            <person name="Pohl T."/>
            <person name="Merkel B.J."/>
            <person name="Hornburger P."/>
            <person name="Mueller R.-W."/>
            <person name="Bruemmer F."/>
            <person name="Labrenz M."/>
            <person name="Spormann A.M."/>
            <person name="Op Den Camp H."/>
            <person name="Overmann J."/>
            <person name="Amann R."/>
            <person name="Jetten M.S.M."/>
            <person name="Mascher T."/>
            <person name="Medema M.H."/>
            <person name="Devos D.P."/>
            <person name="Kaster A.-K."/>
            <person name="Ovreas L."/>
            <person name="Rohde M."/>
            <person name="Galperin M.Y."/>
            <person name="Jogler C."/>
        </authorList>
    </citation>
    <scope>NUCLEOTIDE SEQUENCE [LARGE SCALE GENOMIC DNA]</scope>
    <source>
        <strain evidence="9 10">V7</strain>
    </source>
</reference>
<dbReference type="Pfam" id="PF00348">
    <property type="entry name" value="polyprenyl_synt"/>
    <property type="match status" value="1"/>
</dbReference>
<dbReference type="GO" id="GO:0004337">
    <property type="term" value="F:(2E,6E)-farnesyl diphosphate synthase activity"/>
    <property type="evidence" value="ECO:0007669"/>
    <property type="project" value="UniProtKB-EC"/>
</dbReference>
<comment type="similarity">
    <text evidence="2 7">Belongs to the FPP/GGPP synthase family.</text>
</comment>
<dbReference type="PROSITE" id="PS00723">
    <property type="entry name" value="POLYPRENYL_SYNTHASE_1"/>
    <property type="match status" value="1"/>
</dbReference>
<dbReference type="PANTHER" id="PTHR43281">
    <property type="entry name" value="FARNESYL DIPHOSPHATE SYNTHASE"/>
    <property type="match status" value="1"/>
</dbReference>
<evidence type="ECO:0000256" key="5">
    <source>
        <dbReference type="ARBA" id="ARBA00022842"/>
    </source>
</evidence>
<keyword evidence="4" id="KW-0479">Metal-binding</keyword>
<keyword evidence="6" id="KW-0414">Isoprene biosynthesis</keyword>
<evidence type="ECO:0000256" key="1">
    <source>
        <dbReference type="ARBA" id="ARBA00001946"/>
    </source>
</evidence>
<organism evidence="9 10">
    <name type="scientific">Crateriforma conspicua</name>
    <dbReference type="NCBI Taxonomy" id="2527996"/>
    <lineage>
        <taxon>Bacteria</taxon>
        <taxon>Pseudomonadati</taxon>
        <taxon>Planctomycetota</taxon>
        <taxon>Planctomycetia</taxon>
        <taxon>Planctomycetales</taxon>
        <taxon>Planctomycetaceae</taxon>
        <taxon>Crateriforma</taxon>
    </lineage>
</organism>
<evidence type="ECO:0000256" key="7">
    <source>
        <dbReference type="RuleBase" id="RU004466"/>
    </source>
</evidence>
<dbReference type="FunFam" id="1.10.600.10:FF:000001">
    <property type="entry name" value="Geranylgeranyl diphosphate synthase"/>
    <property type="match status" value="1"/>
</dbReference>
<dbReference type="AlphaFoldDB" id="A0A5C6FVA0"/>
<dbReference type="RefSeq" id="WP_197137046.1">
    <property type="nucleotide sequence ID" value="NZ_SJPZ01000001.1"/>
</dbReference>
<dbReference type="Proteomes" id="UP000316476">
    <property type="component" value="Unassembled WGS sequence"/>
</dbReference>
<feature type="region of interest" description="Disordered" evidence="8">
    <location>
        <begin position="1"/>
        <end position="29"/>
    </location>
</feature>
<evidence type="ECO:0000256" key="3">
    <source>
        <dbReference type="ARBA" id="ARBA00022679"/>
    </source>
</evidence>
<dbReference type="SFLD" id="SFLDS00005">
    <property type="entry name" value="Isoprenoid_Synthase_Type_I"/>
    <property type="match status" value="1"/>
</dbReference>
<dbReference type="SFLD" id="SFLDG01017">
    <property type="entry name" value="Polyprenyl_Transferase_Like"/>
    <property type="match status" value="1"/>
</dbReference>
<accession>A0A5C6FVA0</accession>
<evidence type="ECO:0000256" key="4">
    <source>
        <dbReference type="ARBA" id="ARBA00022723"/>
    </source>
</evidence>
<dbReference type="EMBL" id="SJPZ01000001">
    <property type="protein sequence ID" value="TWU66927.1"/>
    <property type="molecule type" value="Genomic_DNA"/>
</dbReference>
<dbReference type="InterPro" id="IPR000092">
    <property type="entry name" value="Polyprenyl_synt"/>
</dbReference>
<dbReference type="SUPFAM" id="SSF48576">
    <property type="entry name" value="Terpenoid synthases"/>
    <property type="match status" value="1"/>
</dbReference>
<sequence>MTSRSSSISSQQASGGASGDGAAGGDASTGDATGMADLAAPIEAMLLRALESDVVTGDGCPAILADAMRYALMAPGKRLRPALVLMAGQVCGIDPHSEAAWRLAPAVAAVEMIHAYSLIHDDLPAMDDDDLRRGRPTVHLQFDEATAILAGDALLTAAFATLADGVQDPALVGPAVRHLGIAAGATALVGGQSDDLQAERDQAGQSDNDWTSDESGPTAALAHLEAIHRRKTGALIDASLALGGILAGADALTRKNLSNYAVDLGLAFQVVDDLLDTTSTADAMGKQVGKDAARGKLTYPGLLGVEASREKAVQLTESAVSHARLLGDGAWRLIKLAGYVLERTH</sequence>
<gene>
    <name evidence="9" type="ORF">V7x_24990</name>
</gene>
<feature type="compositionally biased region" description="Polar residues" evidence="8">
    <location>
        <begin position="203"/>
        <end position="215"/>
    </location>
</feature>
<dbReference type="Gene3D" id="1.10.600.10">
    <property type="entry name" value="Farnesyl Diphosphate Synthase"/>
    <property type="match status" value="1"/>
</dbReference>
<dbReference type="CDD" id="cd00685">
    <property type="entry name" value="Trans_IPPS_HT"/>
    <property type="match status" value="1"/>
</dbReference>
<evidence type="ECO:0000313" key="9">
    <source>
        <dbReference type="EMBL" id="TWU66927.1"/>
    </source>
</evidence>
<proteinExistence type="inferred from homology"/>
<evidence type="ECO:0000313" key="10">
    <source>
        <dbReference type="Proteomes" id="UP000316476"/>
    </source>
</evidence>
<evidence type="ECO:0000256" key="8">
    <source>
        <dbReference type="SAM" id="MobiDB-lite"/>
    </source>
</evidence>
<keyword evidence="3 7" id="KW-0808">Transferase</keyword>
<evidence type="ECO:0000256" key="6">
    <source>
        <dbReference type="ARBA" id="ARBA00023229"/>
    </source>
</evidence>
<dbReference type="GO" id="GO:0005737">
    <property type="term" value="C:cytoplasm"/>
    <property type="evidence" value="ECO:0007669"/>
    <property type="project" value="UniProtKB-ARBA"/>
</dbReference>
<dbReference type="InterPro" id="IPR033749">
    <property type="entry name" value="Polyprenyl_synt_CS"/>
</dbReference>
<comment type="caution">
    <text evidence="9">The sequence shown here is derived from an EMBL/GenBank/DDBJ whole genome shotgun (WGS) entry which is preliminary data.</text>
</comment>
<dbReference type="InterPro" id="IPR008949">
    <property type="entry name" value="Isoprenoid_synthase_dom_sf"/>
</dbReference>
<feature type="region of interest" description="Disordered" evidence="8">
    <location>
        <begin position="192"/>
        <end position="217"/>
    </location>
</feature>
<dbReference type="GO" id="GO:0046872">
    <property type="term" value="F:metal ion binding"/>
    <property type="evidence" value="ECO:0007669"/>
    <property type="project" value="UniProtKB-KW"/>
</dbReference>
<dbReference type="NCBIfam" id="NF045485">
    <property type="entry name" value="FPPsyn"/>
    <property type="match status" value="1"/>
</dbReference>
<dbReference type="EC" id="2.5.1.10" evidence="9"/>
<keyword evidence="5" id="KW-0460">Magnesium</keyword>
<dbReference type="PANTHER" id="PTHR43281:SF1">
    <property type="entry name" value="FARNESYL DIPHOSPHATE SYNTHASE"/>
    <property type="match status" value="1"/>
</dbReference>
<dbReference type="PROSITE" id="PS00444">
    <property type="entry name" value="POLYPRENYL_SYNTHASE_2"/>
    <property type="match status" value="1"/>
</dbReference>
<protein>
    <submittedName>
        <fullName evidence="9">Farnesyl diphosphate synthase</fullName>
        <ecNumber evidence="9">2.5.1.10</ecNumber>
    </submittedName>
</protein>
<comment type="cofactor">
    <cofactor evidence="1">
        <name>Mg(2+)</name>
        <dbReference type="ChEBI" id="CHEBI:18420"/>
    </cofactor>
</comment>
<name>A0A5C6FVA0_9PLAN</name>
<dbReference type="InterPro" id="IPR053378">
    <property type="entry name" value="Prenyl_diphosphate_synthase"/>
</dbReference>
<evidence type="ECO:0000256" key="2">
    <source>
        <dbReference type="ARBA" id="ARBA00006706"/>
    </source>
</evidence>
<feature type="compositionally biased region" description="Low complexity" evidence="8">
    <location>
        <begin position="1"/>
        <end position="15"/>
    </location>
</feature>
<dbReference type="GO" id="GO:0016114">
    <property type="term" value="P:terpenoid biosynthetic process"/>
    <property type="evidence" value="ECO:0007669"/>
    <property type="project" value="UniProtKB-ARBA"/>
</dbReference>